<dbReference type="Proteomes" id="UP000789739">
    <property type="component" value="Unassembled WGS sequence"/>
</dbReference>
<proteinExistence type="predicted"/>
<dbReference type="InterPro" id="IPR029063">
    <property type="entry name" value="SAM-dependent_MTases_sf"/>
</dbReference>
<name>A0A9N9CY63_9GLOM</name>
<organism evidence="2 3">
    <name type="scientific">Paraglomus brasilianum</name>
    <dbReference type="NCBI Taxonomy" id="144538"/>
    <lineage>
        <taxon>Eukaryota</taxon>
        <taxon>Fungi</taxon>
        <taxon>Fungi incertae sedis</taxon>
        <taxon>Mucoromycota</taxon>
        <taxon>Glomeromycotina</taxon>
        <taxon>Glomeromycetes</taxon>
        <taxon>Paraglomerales</taxon>
        <taxon>Paraglomeraceae</taxon>
        <taxon>Paraglomus</taxon>
    </lineage>
</organism>
<dbReference type="SUPFAM" id="SSF53335">
    <property type="entry name" value="S-adenosyl-L-methionine-dependent methyltransferases"/>
    <property type="match status" value="1"/>
</dbReference>
<keyword evidence="3" id="KW-1185">Reference proteome</keyword>
<dbReference type="OrthoDB" id="2013972at2759"/>
<dbReference type="PANTHER" id="PTHR43591">
    <property type="entry name" value="METHYLTRANSFERASE"/>
    <property type="match status" value="1"/>
</dbReference>
<dbReference type="Gene3D" id="3.40.50.150">
    <property type="entry name" value="Vaccinia Virus protein VP39"/>
    <property type="match status" value="1"/>
</dbReference>
<dbReference type="GO" id="GO:0008168">
    <property type="term" value="F:methyltransferase activity"/>
    <property type="evidence" value="ECO:0007669"/>
    <property type="project" value="TreeGrafter"/>
</dbReference>
<feature type="domain" description="Methyltransferase" evidence="1">
    <location>
        <begin position="9"/>
        <end position="100"/>
    </location>
</feature>
<evidence type="ECO:0000313" key="3">
    <source>
        <dbReference type="Proteomes" id="UP000789739"/>
    </source>
</evidence>
<sequence>MLKAGKARVLDIGCGPGTWILEMAADYPHSSFIGLDNSPIFPSAIKPHNARFYQADVHNGLPFEDDTFDFVHQRFLALALKEEEWVPLIDEIVRVTKPGGYCEIMDCDFEIDKQGPVTESLIEAGKKNKVGSGKADVDWVGGWLGLVEVGRVRTCIQANGINPYMREKIEELLSDTKMFVDITVNEKVTPFGSWGGRWGELVSDGLRMSANSFKPIIQPTLGLSDEEYVKSVNHSVMQEMNEYRSETSMYRIYGKKKTTAVPTE</sequence>
<comment type="caution">
    <text evidence="2">The sequence shown here is derived from an EMBL/GenBank/DDBJ whole genome shotgun (WGS) entry which is preliminary data.</text>
</comment>
<dbReference type="PANTHER" id="PTHR43591:SF24">
    <property type="entry name" value="2-METHOXY-6-POLYPRENYL-1,4-BENZOQUINOL METHYLASE, MITOCHONDRIAL"/>
    <property type="match status" value="1"/>
</dbReference>
<evidence type="ECO:0000313" key="2">
    <source>
        <dbReference type="EMBL" id="CAG8618335.1"/>
    </source>
</evidence>
<dbReference type="Pfam" id="PF13649">
    <property type="entry name" value="Methyltransf_25"/>
    <property type="match status" value="1"/>
</dbReference>
<gene>
    <name evidence="2" type="ORF">PBRASI_LOCUS8559</name>
</gene>
<accession>A0A9N9CY63</accession>
<dbReference type="EMBL" id="CAJVPI010001560">
    <property type="protein sequence ID" value="CAG8618335.1"/>
    <property type="molecule type" value="Genomic_DNA"/>
</dbReference>
<evidence type="ECO:0000259" key="1">
    <source>
        <dbReference type="Pfam" id="PF13649"/>
    </source>
</evidence>
<dbReference type="AlphaFoldDB" id="A0A9N9CY63"/>
<dbReference type="InterPro" id="IPR041698">
    <property type="entry name" value="Methyltransf_25"/>
</dbReference>
<protein>
    <submittedName>
        <fullName evidence="2">7668_t:CDS:1</fullName>
    </submittedName>
</protein>
<reference evidence="2" key="1">
    <citation type="submission" date="2021-06" db="EMBL/GenBank/DDBJ databases">
        <authorList>
            <person name="Kallberg Y."/>
            <person name="Tangrot J."/>
            <person name="Rosling A."/>
        </authorList>
    </citation>
    <scope>NUCLEOTIDE SEQUENCE</scope>
    <source>
        <strain evidence="2">BR232B</strain>
    </source>
</reference>
<dbReference type="CDD" id="cd02440">
    <property type="entry name" value="AdoMet_MTases"/>
    <property type="match status" value="1"/>
</dbReference>